<comment type="caution">
    <text evidence="5">Lacks conserved residue(s) required for the propagation of feature annotation.</text>
</comment>
<evidence type="ECO:0000313" key="7">
    <source>
        <dbReference type="EMBL" id="CAD8111736.1"/>
    </source>
</evidence>
<reference evidence="7" key="1">
    <citation type="submission" date="2021-01" db="EMBL/GenBank/DDBJ databases">
        <authorList>
            <consortium name="Genoscope - CEA"/>
            <person name="William W."/>
        </authorList>
    </citation>
    <scope>NUCLEOTIDE SEQUENCE</scope>
</reference>
<dbReference type="CDD" id="cd02440">
    <property type="entry name" value="AdoMet_MTases"/>
    <property type="match status" value="1"/>
</dbReference>
<evidence type="ECO:0000256" key="5">
    <source>
        <dbReference type="PROSITE-ProRule" id="PRU01023"/>
    </source>
</evidence>
<organism evidence="7 8">
    <name type="scientific">Paramecium sonneborni</name>
    <dbReference type="NCBI Taxonomy" id="65129"/>
    <lineage>
        <taxon>Eukaryota</taxon>
        <taxon>Sar</taxon>
        <taxon>Alveolata</taxon>
        <taxon>Ciliophora</taxon>
        <taxon>Intramacronucleata</taxon>
        <taxon>Oligohymenophorea</taxon>
        <taxon>Peniculida</taxon>
        <taxon>Parameciidae</taxon>
        <taxon>Paramecium</taxon>
    </lineage>
</organism>
<dbReference type="GO" id="GO:0001510">
    <property type="term" value="P:RNA methylation"/>
    <property type="evidence" value="ECO:0007669"/>
    <property type="project" value="InterPro"/>
</dbReference>
<accession>A0A8S1Q7Z1</accession>
<evidence type="ECO:0000313" key="8">
    <source>
        <dbReference type="Proteomes" id="UP000692954"/>
    </source>
</evidence>
<dbReference type="EMBL" id="CAJJDN010000099">
    <property type="protein sequence ID" value="CAD8111736.1"/>
    <property type="molecule type" value="Genomic_DNA"/>
</dbReference>
<dbReference type="PANTHER" id="PTHR22807:SF16">
    <property type="entry name" value="SAM-DEPENDENT MTASE RSMB_NOP-TYPE DOMAIN-CONTAINING PROTEIN"/>
    <property type="match status" value="1"/>
</dbReference>
<dbReference type="OrthoDB" id="427002at2759"/>
<keyword evidence="2 5" id="KW-0808">Transferase</keyword>
<gene>
    <name evidence="7" type="ORF">PSON_ATCC_30995.1.T0990032</name>
</gene>
<feature type="binding site" evidence="5">
    <location>
        <position position="170"/>
    </location>
    <ligand>
        <name>S-adenosyl-L-methionine</name>
        <dbReference type="ChEBI" id="CHEBI:59789"/>
    </ligand>
</feature>
<feature type="binding site" evidence="5">
    <location>
        <position position="142"/>
    </location>
    <ligand>
        <name>S-adenosyl-L-methionine</name>
        <dbReference type="ChEBI" id="CHEBI:59789"/>
    </ligand>
</feature>
<evidence type="ECO:0000256" key="2">
    <source>
        <dbReference type="ARBA" id="ARBA00022679"/>
    </source>
</evidence>
<feature type="active site" description="Nucleophile" evidence="5">
    <location>
        <position position="287"/>
    </location>
</feature>
<dbReference type="Pfam" id="PF01189">
    <property type="entry name" value="Methyltr_RsmB-F"/>
    <property type="match status" value="2"/>
</dbReference>
<evidence type="ECO:0000256" key="1">
    <source>
        <dbReference type="ARBA" id="ARBA00022603"/>
    </source>
</evidence>
<dbReference type="AlphaFoldDB" id="A0A8S1Q7Z1"/>
<keyword evidence="8" id="KW-1185">Reference proteome</keyword>
<protein>
    <recommendedName>
        <fullName evidence="6">SAM-dependent MTase RsmB/NOP-type domain-containing protein</fullName>
    </recommendedName>
</protein>
<feature type="domain" description="SAM-dependent MTase RsmB/NOP-type" evidence="6">
    <location>
        <begin position="1"/>
        <end position="351"/>
    </location>
</feature>
<keyword evidence="3 5" id="KW-0949">S-adenosyl-L-methionine</keyword>
<dbReference type="PROSITE" id="PS51686">
    <property type="entry name" value="SAM_MT_RSMB_NOP"/>
    <property type="match status" value="1"/>
</dbReference>
<keyword evidence="4 5" id="KW-0694">RNA-binding</keyword>
<keyword evidence="1 5" id="KW-0489">Methyltransferase</keyword>
<dbReference type="PANTHER" id="PTHR22807">
    <property type="entry name" value="NOP2 YEAST -RELATED NOL1/NOP2/FMU SUN DOMAIN-CONTAINING"/>
    <property type="match status" value="1"/>
</dbReference>
<dbReference type="GO" id="GO:0008173">
    <property type="term" value="F:RNA methyltransferase activity"/>
    <property type="evidence" value="ECO:0007669"/>
    <property type="project" value="InterPro"/>
</dbReference>
<dbReference type="InterPro" id="IPR049560">
    <property type="entry name" value="MeTrfase_RsmB-F_NOP2_cat"/>
</dbReference>
<proteinExistence type="inferred from homology"/>
<dbReference type="GO" id="GO:0003723">
    <property type="term" value="F:RNA binding"/>
    <property type="evidence" value="ECO:0007669"/>
    <property type="project" value="UniProtKB-UniRule"/>
</dbReference>
<comment type="caution">
    <text evidence="7">The sequence shown here is derived from an EMBL/GenBank/DDBJ whole genome shotgun (WGS) entry which is preliminary data.</text>
</comment>
<sequence>MNILNKLSPQFKQFLQEEGINEEIFMFEQTLRYIRIKPDYLITFEELQKQVSDLIEPIIQIPTLYSIPADQKINNLQLYKDGILYGIDKSSAAVVYSLDINQNDINLLEICCAPGAKLTFIADLLRIQTNKDGIQRKVFGIDISQNRLNITQSIVNKYKLEKYVELIQEDGTKYQSPIQFDKVLIDAECTHEGSIKHLKKYIDKPIPEKNSKKQFKNNKVSKKQLQKNHTNIYTTQQTKAHEWTEEDFNNRFLDQKKLQQIYDLQFSLLENGYKHLKQNGILIYSTCSFSQKQNEDQIIKFLEQNNDAILMHPFWDMQEQQCKPGQIFNTVRFDPKVSNTGGMFIAKIKKL</sequence>
<dbReference type="InterPro" id="IPR023267">
    <property type="entry name" value="RCMT"/>
</dbReference>
<name>A0A8S1Q7Z1_9CILI</name>
<evidence type="ECO:0000259" key="6">
    <source>
        <dbReference type="PROSITE" id="PS51686"/>
    </source>
</evidence>
<dbReference type="InterPro" id="IPR001678">
    <property type="entry name" value="MeTrfase_RsmB-F_NOP2_dom"/>
</dbReference>
<dbReference type="Proteomes" id="UP000692954">
    <property type="component" value="Unassembled WGS sequence"/>
</dbReference>
<evidence type="ECO:0000256" key="3">
    <source>
        <dbReference type="ARBA" id="ARBA00022691"/>
    </source>
</evidence>
<feature type="binding site" evidence="5">
    <location>
        <position position="186"/>
    </location>
    <ligand>
        <name>S-adenosyl-L-methionine</name>
        <dbReference type="ChEBI" id="CHEBI:59789"/>
    </ligand>
</feature>
<comment type="similarity">
    <text evidence="5">Belongs to the class I-like SAM-binding methyltransferase superfamily. RsmB/NOP family.</text>
</comment>
<evidence type="ECO:0000256" key="4">
    <source>
        <dbReference type="ARBA" id="ARBA00022884"/>
    </source>
</evidence>